<dbReference type="Gene3D" id="1.10.10.10">
    <property type="entry name" value="Winged helix-like DNA-binding domain superfamily/Winged helix DNA-binding domain"/>
    <property type="match status" value="1"/>
</dbReference>
<dbReference type="EMBL" id="AJXZ01000056">
    <property type="protein sequence ID" value="EIM72306.1"/>
    <property type="molecule type" value="Genomic_DNA"/>
</dbReference>
<gene>
    <name evidence="6" type="ORF">A33O_20390</name>
</gene>
<comment type="caution">
    <text evidence="6">The sequence shown here is derived from an EMBL/GenBank/DDBJ whole genome shotgun (WGS) entry which is preliminary data.</text>
</comment>
<evidence type="ECO:0000256" key="3">
    <source>
        <dbReference type="ARBA" id="ARBA00023125"/>
    </source>
</evidence>
<dbReference type="GO" id="GO:0003700">
    <property type="term" value="F:DNA-binding transcription factor activity"/>
    <property type="evidence" value="ECO:0007669"/>
    <property type="project" value="InterPro"/>
</dbReference>
<proteinExistence type="inferred from homology"/>
<sequence length="71" mass="7745">METRDLQTFLAVAETGSITKAAVLLERSQPSVTRTIQELEAKLGFSLLQRAGRRVMLSDEASPSKKKPAVS</sequence>
<dbReference type="InterPro" id="IPR036388">
    <property type="entry name" value="WH-like_DNA-bd_sf"/>
</dbReference>
<feature type="domain" description="HTH lysR-type" evidence="5">
    <location>
        <begin position="1"/>
        <end position="58"/>
    </location>
</feature>
<organism evidence="6 7">
    <name type="scientific">Nitratireductor aquibiodomus RA22</name>
    <dbReference type="NCBI Taxonomy" id="1189611"/>
    <lineage>
        <taxon>Bacteria</taxon>
        <taxon>Pseudomonadati</taxon>
        <taxon>Pseudomonadota</taxon>
        <taxon>Alphaproteobacteria</taxon>
        <taxon>Hyphomicrobiales</taxon>
        <taxon>Phyllobacteriaceae</taxon>
        <taxon>Nitratireductor</taxon>
    </lineage>
</organism>
<dbReference type="GO" id="GO:0000976">
    <property type="term" value="F:transcription cis-regulatory region binding"/>
    <property type="evidence" value="ECO:0007669"/>
    <property type="project" value="TreeGrafter"/>
</dbReference>
<keyword evidence="3" id="KW-0238">DNA-binding</keyword>
<dbReference type="Pfam" id="PF00126">
    <property type="entry name" value="HTH_1"/>
    <property type="match status" value="1"/>
</dbReference>
<dbReference type="PROSITE" id="PS50931">
    <property type="entry name" value="HTH_LYSR"/>
    <property type="match status" value="1"/>
</dbReference>
<accession>I5BRV4</accession>
<dbReference type="RefSeq" id="WP_007010301.1">
    <property type="nucleotide sequence ID" value="NZ_AJXZ01000056.1"/>
</dbReference>
<dbReference type="PRINTS" id="PR00039">
    <property type="entry name" value="HTHLYSR"/>
</dbReference>
<dbReference type="SUPFAM" id="SSF46785">
    <property type="entry name" value="Winged helix' DNA-binding domain"/>
    <property type="match status" value="1"/>
</dbReference>
<name>I5BRV4_9HYPH</name>
<evidence type="ECO:0000313" key="6">
    <source>
        <dbReference type="EMBL" id="EIM72306.1"/>
    </source>
</evidence>
<dbReference type="PANTHER" id="PTHR30126">
    <property type="entry name" value="HTH-TYPE TRANSCRIPTIONAL REGULATOR"/>
    <property type="match status" value="1"/>
</dbReference>
<evidence type="ECO:0000256" key="2">
    <source>
        <dbReference type="ARBA" id="ARBA00023015"/>
    </source>
</evidence>
<keyword evidence="4" id="KW-0804">Transcription</keyword>
<dbReference type="AlphaFoldDB" id="I5BRV4"/>
<reference evidence="6 7" key="1">
    <citation type="journal article" date="2012" name="J. Bacteriol.">
        <title>Genome Sequence of Nitratireductor aquibiodomus Strain RA22.</title>
        <authorList>
            <person name="Singh A."/>
            <person name="Jangir P.K."/>
            <person name="Kumari C."/>
            <person name="Sharma R."/>
        </authorList>
    </citation>
    <scope>NUCLEOTIDE SEQUENCE [LARGE SCALE GENOMIC DNA]</scope>
    <source>
        <strain evidence="6 7">RA22</strain>
    </source>
</reference>
<dbReference type="PATRIC" id="fig|1189611.3.peg.4100"/>
<evidence type="ECO:0000313" key="7">
    <source>
        <dbReference type="Proteomes" id="UP000004622"/>
    </source>
</evidence>
<dbReference type="InterPro" id="IPR000847">
    <property type="entry name" value="LysR_HTH_N"/>
</dbReference>
<evidence type="ECO:0000256" key="4">
    <source>
        <dbReference type="ARBA" id="ARBA00023163"/>
    </source>
</evidence>
<evidence type="ECO:0000256" key="1">
    <source>
        <dbReference type="ARBA" id="ARBA00009437"/>
    </source>
</evidence>
<dbReference type="PANTHER" id="PTHR30126:SF40">
    <property type="entry name" value="HTH-TYPE TRANSCRIPTIONAL REGULATOR GLTR"/>
    <property type="match status" value="1"/>
</dbReference>
<dbReference type="InterPro" id="IPR036390">
    <property type="entry name" value="WH_DNA-bd_sf"/>
</dbReference>
<evidence type="ECO:0000259" key="5">
    <source>
        <dbReference type="PROSITE" id="PS50931"/>
    </source>
</evidence>
<protein>
    <submittedName>
        <fullName evidence="6">Lysr family transcription regulator</fullName>
    </submittedName>
</protein>
<comment type="similarity">
    <text evidence="1">Belongs to the LysR transcriptional regulatory family.</text>
</comment>
<dbReference type="Proteomes" id="UP000004622">
    <property type="component" value="Unassembled WGS sequence"/>
</dbReference>
<keyword evidence="2" id="KW-0805">Transcription regulation</keyword>